<gene>
    <name evidence="1" type="ORF">CUV01_18920</name>
</gene>
<proteinExistence type="predicted"/>
<protein>
    <submittedName>
        <fullName evidence="1">Uncharacterized protein</fullName>
    </submittedName>
</protein>
<dbReference type="KEGG" id="paro:CUV01_18920"/>
<dbReference type="EMBL" id="CP025409">
    <property type="protein sequence ID" value="AUH35651.1"/>
    <property type="molecule type" value="Genomic_DNA"/>
</dbReference>
<organism evidence="1 2">
    <name type="scientific">Paracoccus tegillarcae</name>
    <dbReference type="NCBI Taxonomy" id="1529068"/>
    <lineage>
        <taxon>Bacteria</taxon>
        <taxon>Pseudomonadati</taxon>
        <taxon>Pseudomonadota</taxon>
        <taxon>Alphaproteobacteria</taxon>
        <taxon>Rhodobacterales</taxon>
        <taxon>Paracoccaceae</taxon>
        <taxon>Paracoccus</taxon>
    </lineage>
</organism>
<name>A0A2K9F8X6_9RHOB</name>
<keyword evidence="1" id="KW-0614">Plasmid</keyword>
<reference evidence="1 2" key="1">
    <citation type="submission" date="2017-12" db="EMBL/GenBank/DDBJ databases">
        <authorList>
            <person name="Hurst M.R.H."/>
        </authorList>
    </citation>
    <scope>NUCLEOTIDE SEQUENCE [LARGE SCALE GENOMIC DNA]</scope>
    <source>
        <strain evidence="1 2">BM15</strain>
        <plasmid evidence="2">Plasmid pbm151</plasmid>
    </source>
</reference>
<accession>A0A2K9F8X6</accession>
<evidence type="ECO:0000313" key="2">
    <source>
        <dbReference type="Proteomes" id="UP000233742"/>
    </source>
</evidence>
<geneLocation type="plasmid" evidence="2">
    <name>pbm151</name>
</geneLocation>
<dbReference type="AlphaFoldDB" id="A0A2K9F8X6"/>
<keyword evidence="2" id="KW-1185">Reference proteome</keyword>
<evidence type="ECO:0000313" key="1">
    <source>
        <dbReference type="EMBL" id="AUH35651.1"/>
    </source>
</evidence>
<sequence length="143" mass="15144">MLDPAAWRAAERDCAVDLAQAAQAIGRLDGLLAGLDETLRRGLITRLAFSEVVSMLWAVGTPIPQEVLIRDLADAPASVDLDALSQARWAIGRLQGRGRVDDLRDFLGLHRVGQGRGDGNLLRPTGEDFDAEAAGFAGGAGRA</sequence>
<dbReference type="Proteomes" id="UP000233742">
    <property type="component" value="Plasmid pBM151"/>
</dbReference>